<reference evidence="2 3" key="1">
    <citation type="journal article" date="2019" name="Int. J. Syst. Evol. Microbiol.">
        <title>The Global Catalogue of Microorganisms (GCM) 10K type strain sequencing project: providing services to taxonomists for standard genome sequencing and annotation.</title>
        <authorList>
            <consortium name="The Broad Institute Genomics Platform"/>
            <consortium name="The Broad Institute Genome Sequencing Center for Infectious Disease"/>
            <person name="Wu L."/>
            <person name="Ma J."/>
        </authorList>
    </citation>
    <scope>NUCLEOTIDE SEQUENCE [LARGE SCALE GENOMIC DNA]</scope>
    <source>
        <strain evidence="2 3">CGMCC 1.12125</strain>
    </source>
</reference>
<evidence type="ECO:0008006" key="4">
    <source>
        <dbReference type="Google" id="ProtNLM"/>
    </source>
</evidence>
<dbReference type="EMBL" id="JBHUDJ010000003">
    <property type="protein sequence ID" value="MFD1587605.1"/>
    <property type="molecule type" value="Genomic_DNA"/>
</dbReference>
<keyword evidence="1" id="KW-0812">Transmembrane</keyword>
<feature type="transmembrane region" description="Helical" evidence="1">
    <location>
        <begin position="118"/>
        <end position="141"/>
    </location>
</feature>
<accession>A0ABD6CDF3</accession>
<feature type="transmembrane region" description="Helical" evidence="1">
    <location>
        <begin position="83"/>
        <end position="106"/>
    </location>
</feature>
<proteinExistence type="predicted"/>
<evidence type="ECO:0000313" key="3">
    <source>
        <dbReference type="Proteomes" id="UP001597119"/>
    </source>
</evidence>
<dbReference type="Pfam" id="PF24417">
    <property type="entry name" value="DUF7549"/>
    <property type="match status" value="1"/>
</dbReference>
<gene>
    <name evidence="2" type="ORF">ACFR9U_11460</name>
</gene>
<protein>
    <recommendedName>
        <fullName evidence="4">TIGR04206 family protein</fullName>
    </recommendedName>
</protein>
<sequence length="195" mass="20851">MVWVKSELAEELAVVAAWLSALIPWSISVSLGELAGGSLVEFHFPFFLVRFLFGLEVPAPNPLVLLPWEAVAFYGDAPGPLPFMVWTVGAAVVALAVVLSVGMYVFEARFQRASLDPVRVMGGLLLAAAILHTAASALLQFGALPVDSVPSDSFPGILIPIGVVFQFAFAYVLLRVDRVDRSTADEPGERADEPA</sequence>
<dbReference type="AlphaFoldDB" id="A0ABD6CDF3"/>
<keyword evidence="1" id="KW-1133">Transmembrane helix</keyword>
<feature type="transmembrane region" description="Helical" evidence="1">
    <location>
        <begin position="12"/>
        <end position="32"/>
    </location>
</feature>
<keyword evidence="3" id="KW-1185">Reference proteome</keyword>
<name>A0ABD6CDF3_9EURY</name>
<dbReference type="InterPro" id="IPR055971">
    <property type="entry name" value="DUF7549"/>
</dbReference>
<evidence type="ECO:0000256" key="1">
    <source>
        <dbReference type="SAM" id="Phobius"/>
    </source>
</evidence>
<evidence type="ECO:0000313" key="2">
    <source>
        <dbReference type="EMBL" id="MFD1587605.1"/>
    </source>
</evidence>
<dbReference type="Proteomes" id="UP001597119">
    <property type="component" value="Unassembled WGS sequence"/>
</dbReference>
<dbReference type="RefSeq" id="WP_247372672.1">
    <property type="nucleotide sequence ID" value="NZ_JALLGV010000001.1"/>
</dbReference>
<feature type="transmembrane region" description="Helical" evidence="1">
    <location>
        <begin position="153"/>
        <end position="174"/>
    </location>
</feature>
<feature type="transmembrane region" description="Helical" evidence="1">
    <location>
        <begin position="44"/>
        <end position="63"/>
    </location>
</feature>
<keyword evidence="1" id="KW-0472">Membrane</keyword>
<comment type="caution">
    <text evidence="2">The sequence shown here is derived from an EMBL/GenBank/DDBJ whole genome shotgun (WGS) entry which is preliminary data.</text>
</comment>
<organism evidence="2 3">
    <name type="scientific">Halorientalis brevis</name>
    <dbReference type="NCBI Taxonomy" id="1126241"/>
    <lineage>
        <taxon>Archaea</taxon>
        <taxon>Methanobacteriati</taxon>
        <taxon>Methanobacteriota</taxon>
        <taxon>Stenosarchaea group</taxon>
        <taxon>Halobacteria</taxon>
        <taxon>Halobacteriales</taxon>
        <taxon>Haloarculaceae</taxon>
        <taxon>Halorientalis</taxon>
    </lineage>
</organism>